<evidence type="ECO:0000259" key="6">
    <source>
        <dbReference type="PROSITE" id="PS50157"/>
    </source>
</evidence>
<dbReference type="EMBL" id="OW152841">
    <property type="protein sequence ID" value="CAH2062241.1"/>
    <property type="molecule type" value="Genomic_DNA"/>
</dbReference>
<dbReference type="PROSITE" id="PS00028">
    <property type="entry name" value="ZINC_FINGER_C2H2_1"/>
    <property type="match status" value="7"/>
</dbReference>
<dbReference type="SMART" id="SM00355">
    <property type="entry name" value="ZnF_C2H2"/>
    <property type="match status" value="10"/>
</dbReference>
<evidence type="ECO:0000256" key="1">
    <source>
        <dbReference type="ARBA" id="ARBA00022723"/>
    </source>
</evidence>
<gene>
    <name evidence="7" type="ORF">IPOD504_LOCUS11803</name>
</gene>
<feature type="domain" description="C2H2-type" evidence="6">
    <location>
        <begin position="361"/>
        <end position="388"/>
    </location>
</feature>
<feature type="domain" description="C2H2-type" evidence="6">
    <location>
        <begin position="305"/>
        <end position="332"/>
    </location>
</feature>
<reference evidence="7" key="1">
    <citation type="submission" date="2022-03" db="EMBL/GenBank/DDBJ databases">
        <authorList>
            <person name="Martin H S."/>
        </authorList>
    </citation>
    <scope>NUCLEOTIDE SEQUENCE</scope>
</reference>
<dbReference type="Pfam" id="PF00096">
    <property type="entry name" value="zf-C2H2"/>
    <property type="match status" value="4"/>
</dbReference>
<keyword evidence="2" id="KW-0677">Repeat</keyword>
<dbReference type="Proteomes" id="UP000837857">
    <property type="component" value="Chromosome 29"/>
</dbReference>
<dbReference type="SUPFAM" id="SSF57667">
    <property type="entry name" value="beta-beta-alpha zinc fingers"/>
    <property type="match status" value="5"/>
</dbReference>
<dbReference type="Gene3D" id="3.30.160.60">
    <property type="entry name" value="Classic Zinc Finger"/>
    <property type="match status" value="5"/>
</dbReference>
<protein>
    <recommendedName>
        <fullName evidence="6">C2H2-type domain-containing protein</fullName>
    </recommendedName>
</protein>
<feature type="domain" description="C2H2-type" evidence="6">
    <location>
        <begin position="163"/>
        <end position="190"/>
    </location>
</feature>
<evidence type="ECO:0000256" key="4">
    <source>
        <dbReference type="ARBA" id="ARBA00022833"/>
    </source>
</evidence>
<dbReference type="PANTHER" id="PTHR24379:SF121">
    <property type="entry name" value="C2H2-TYPE DOMAIN-CONTAINING PROTEIN"/>
    <property type="match status" value="1"/>
</dbReference>
<evidence type="ECO:0000313" key="7">
    <source>
        <dbReference type="EMBL" id="CAH2062241.1"/>
    </source>
</evidence>
<sequence length="388" mass="45188">MGFINFRGKDISKNRLNPNGGRVRDEKLGTLKGPALRKGAEIEKLRANLNQIIANSNATPIGCHSSGGYSCCFCAKQFITPTELKRHNVAAHEDVAGTKYLKQKDAHKFNIKMDITGLRCKLCDSEVDNLELLLEHLKHEHKRKVFTDIKMQLIPFKFNDHSLTCYICRKTFPKFNTLRVHMNEHYSNYKCPECGAGFVCQSMLHAHAQIHKLGTFRCDFCPKVFATYRKKKSHEKGVHPPNELKSKCSYCDERFKHYRQKERHMAEAHESAFPPQRCEACGKTFYTRSSLSIHVKRYHLVHRPHKCPHCEKHFFSMVEVRLHLPTHTGQKNFKCDICHKAYSLRKTLTEHMRIHLNDRRHKCERCGQAFIQRATWRGHMRAKHGEQV</sequence>
<keyword evidence="4" id="KW-0862">Zinc</keyword>
<proteinExistence type="predicted"/>
<keyword evidence="8" id="KW-1185">Reference proteome</keyword>
<feature type="domain" description="C2H2-type" evidence="6">
    <location>
        <begin position="189"/>
        <end position="211"/>
    </location>
</feature>
<keyword evidence="1" id="KW-0479">Metal-binding</keyword>
<feature type="domain" description="C2H2-type" evidence="6">
    <location>
        <begin position="276"/>
        <end position="304"/>
    </location>
</feature>
<dbReference type="PANTHER" id="PTHR24379">
    <property type="entry name" value="KRAB AND ZINC FINGER DOMAIN-CONTAINING"/>
    <property type="match status" value="1"/>
</dbReference>
<feature type="non-terminal residue" evidence="7">
    <location>
        <position position="388"/>
    </location>
</feature>
<feature type="domain" description="C2H2-type" evidence="6">
    <location>
        <begin position="69"/>
        <end position="92"/>
    </location>
</feature>
<accession>A0ABN8IQ38</accession>
<evidence type="ECO:0000256" key="3">
    <source>
        <dbReference type="ARBA" id="ARBA00022771"/>
    </source>
</evidence>
<dbReference type="InterPro" id="IPR013087">
    <property type="entry name" value="Znf_C2H2_type"/>
</dbReference>
<feature type="domain" description="C2H2-type" evidence="6">
    <location>
        <begin position="333"/>
        <end position="360"/>
    </location>
</feature>
<dbReference type="PROSITE" id="PS50157">
    <property type="entry name" value="ZINC_FINGER_C2H2_2"/>
    <property type="match status" value="9"/>
</dbReference>
<evidence type="ECO:0000256" key="5">
    <source>
        <dbReference type="PROSITE-ProRule" id="PRU00042"/>
    </source>
</evidence>
<feature type="domain" description="C2H2-type" evidence="6">
    <location>
        <begin position="216"/>
        <end position="244"/>
    </location>
</feature>
<feature type="domain" description="C2H2-type" evidence="6">
    <location>
        <begin position="246"/>
        <end position="274"/>
    </location>
</feature>
<evidence type="ECO:0000313" key="8">
    <source>
        <dbReference type="Proteomes" id="UP000837857"/>
    </source>
</evidence>
<name>A0ABN8IQ38_9NEOP</name>
<organism evidence="7 8">
    <name type="scientific">Iphiclides podalirius</name>
    <name type="common">scarce swallowtail</name>
    <dbReference type="NCBI Taxonomy" id="110791"/>
    <lineage>
        <taxon>Eukaryota</taxon>
        <taxon>Metazoa</taxon>
        <taxon>Ecdysozoa</taxon>
        <taxon>Arthropoda</taxon>
        <taxon>Hexapoda</taxon>
        <taxon>Insecta</taxon>
        <taxon>Pterygota</taxon>
        <taxon>Neoptera</taxon>
        <taxon>Endopterygota</taxon>
        <taxon>Lepidoptera</taxon>
        <taxon>Glossata</taxon>
        <taxon>Ditrysia</taxon>
        <taxon>Papilionoidea</taxon>
        <taxon>Papilionidae</taxon>
        <taxon>Papilioninae</taxon>
        <taxon>Iphiclides</taxon>
    </lineage>
</organism>
<evidence type="ECO:0000256" key="2">
    <source>
        <dbReference type="ARBA" id="ARBA00022737"/>
    </source>
</evidence>
<dbReference type="InterPro" id="IPR036236">
    <property type="entry name" value="Znf_C2H2_sf"/>
</dbReference>
<keyword evidence="3 5" id="KW-0863">Zinc-finger</keyword>